<dbReference type="InterPro" id="IPR000639">
    <property type="entry name" value="Epox_hydrolase-like"/>
</dbReference>
<organism evidence="2 3">
    <name type="scientific">Rhodanobacter glycinis</name>
    <dbReference type="NCBI Taxonomy" id="582702"/>
    <lineage>
        <taxon>Bacteria</taxon>
        <taxon>Pseudomonadati</taxon>
        <taxon>Pseudomonadota</taxon>
        <taxon>Gammaproteobacteria</taxon>
        <taxon>Lysobacterales</taxon>
        <taxon>Rhodanobacteraceae</taxon>
        <taxon>Rhodanobacter</taxon>
    </lineage>
</organism>
<dbReference type="InterPro" id="IPR029058">
    <property type="entry name" value="AB_hydrolase_fold"/>
</dbReference>
<evidence type="ECO:0000313" key="3">
    <source>
        <dbReference type="Proteomes" id="UP000321807"/>
    </source>
</evidence>
<dbReference type="Gene3D" id="3.40.50.1820">
    <property type="entry name" value="alpha/beta hydrolase"/>
    <property type="match status" value="1"/>
</dbReference>
<evidence type="ECO:0000259" key="1">
    <source>
        <dbReference type="Pfam" id="PF00561"/>
    </source>
</evidence>
<dbReference type="Pfam" id="PF00561">
    <property type="entry name" value="Abhydrolase_1"/>
    <property type="match status" value="1"/>
</dbReference>
<keyword evidence="2" id="KW-0378">Hydrolase</keyword>
<dbReference type="EMBL" id="CP042807">
    <property type="protein sequence ID" value="QEE26333.1"/>
    <property type="molecule type" value="Genomic_DNA"/>
</dbReference>
<reference evidence="2 3" key="1">
    <citation type="submission" date="2019-08" db="EMBL/GenBank/DDBJ databases">
        <title>Complete genome sequence of Rhodanobacter glycinis strain T01E-68 isolated from tomato root.</title>
        <authorList>
            <person name="Weon H.-Y."/>
            <person name="Lee S.A."/>
        </authorList>
    </citation>
    <scope>NUCLEOTIDE SEQUENCE [LARGE SCALE GENOMIC DNA]</scope>
    <source>
        <strain evidence="2 3">T01E-68</strain>
    </source>
</reference>
<sequence length="260" mass="27554">MTTREGVVSYREAGTGTPVILLHGISSGAASWAPQLAGLATTDLRVIAWDAPGYGASAALGTQAPSAADYARVLGAWVDALGLARFTLVGHSLGALMATAYASANPERLNHLVLLSPARGYAEASVEEREERFRLRMDMLDRLGPEGLARERAAALLSPQAPAEAVAWVASNMRRLQPAGYCQAARMLVDDDLGRYARDCNMPVAVICGDADHITPTEKCRVIASQFPAATFEVVPALGHALYIEDPAHINSLLRGHIAA</sequence>
<dbReference type="Proteomes" id="UP000321807">
    <property type="component" value="Chromosome"/>
</dbReference>
<gene>
    <name evidence="2" type="ORF">CS053_05640</name>
</gene>
<name>A0A5B9E206_9GAMM</name>
<dbReference type="InterPro" id="IPR000073">
    <property type="entry name" value="AB_hydrolase_1"/>
</dbReference>
<dbReference type="InterPro" id="IPR050266">
    <property type="entry name" value="AB_hydrolase_sf"/>
</dbReference>
<dbReference type="KEGG" id="rgl:CS053_05640"/>
<dbReference type="PRINTS" id="PR00111">
    <property type="entry name" value="ABHYDROLASE"/>
</dbReference>
<dbReference type="GO" id="GO:0016787">
    <property type="term" value="F:hydrolase activity"/>
    <property type="evidence" value="ECO:0007669"/>
    <property type="project" value="UniProtKB-KW"/>
</dbReference>
<evidence type="ECO:0000313" key="2">
    <source>
        <dbReference type="EMBL" id="QEE26333.1"/>
    </source>
</evidence>
<dbReference type="AlphaFoldDB" id="A0A5B9E206"/>
<dbReference type="PRINTS" id="PR00412">
    <property type="entry name" value="EPOXHYDRLASE"/>
</dbReference>
<accession>A0A5B9E206</accession>
<dbReference type="PANTHER" id="PTHR43798">
    <property type="entry name" value="MONOACYLGLYCEROL LIPASE"/>
    <property type="match status" value="1"/>
</dbReference>
<protein>
    <submittedName>
        <fullName evidence="2">Alpha/beta hydrolase</fullName>
    </submittedName>
</protein>
<dbReference type="SUPFAM" id="SSF53474">
    <property type="entry name" value="alpha/beta-Hydrolases"/>
    <property type="match status" value="1"/>
</dbReference>
<feature type="domain" description="AB hydrolase-1" evidence="1">
    <location>
        <begin position="18"/>
        <end position="247"/>
    </location>
</feature>
<proteinExistence type="predicted"/>